<evidence type="ECO:0000313" key="2">
    <source>
        <dbReference type="EMBL" id="CAK7356267.1"/>
    </source>
</evidence>
<gene>
    <name evidence="2" type="ORF">DCAF_LOCUS26538</name>
</gene>
<proteinExistence type="predicted"/>
<dbReference type="Proteomes" id="UP001314170">
    <property type="component" value="Unassembled WGS sequence"/>
</dbReference>
<evidence type="ECO:0000313" key="3">
    <source>
        <dbReference type="Proteomes" id="UP001314170"/>
    </source>
</evidence>
<name>A0AAV1SRA8_9ROSI</name>
<feature type="region of interest" description="Disordered" evidence="1">
    <location>
        <begin position="210"/>
        <end position="254"/>
    </location>
</feature>
<feature type="compositionally biased region" description="Polar residues" evidence="1">
    <location>
        <begin position="210"/>
        <end position="221"/>
    </location>
</feature>
<sequence>MVESCGRGASNNENPSDRTKQTIFDIELKRRPRCNNWQSPDIYGFSSTRWRHFQLFVEATEIDIVEERPQQVRVKNRRLIFGALINEEMRFQLVFPFRLKVKDLRSLIESTIETFRKERRLQQHAKPIKYEMDQLIDPSQAGNIDGLYAVIEQNPHMLAQIDDIPFFDTSLHVTACAGHLQYATEITSDSNSREIERFLNEVGEKRATMLETSPNPQQTQDLDFIQPEAPAATNDWSNSELVEPQNLSQDDLDD</sequence>
<feature type="compositionally biased region" description="Polar residues" evidence="1">
    <location>
        <begin position="234"/>
        <end position="254"/>
    </location>
</feature>
<accession>A0AAV1SRA8</accession>
<protein>
    <submittedName>
        <fullName evidence="2">Uncharacterized protein</fullName>
    </submittedName>
</protein>
<organism evidence="2 3">
    <name type="scientific">Dovyalis caffra</name>
    <dbReference type="NCBI Taxonomy" id="77055"/>
    <lineage>
        <taxon>Eukaryota</taxon>
        <taxon>Viridiplantae</taxon>
        <taxon>Streptophyta</taxon>
        <taxon>Embryophyta</taxon>
        <taxon>Tracheophyta</taxon>
        <taxon>Spermatophyta</taxon>
        <taxon>Magnoliopsida</taxon>
        <taxon>eudicotyledons</taxon>
        <taxon>Gunneridae</taxon>
        <taxon>Pentapetalae</taxon>
        <taxon>rosids</taxon>
        <taxon>fabids</taxon>
        <taxon>Malpighiales</taxon>
        <taxon>Salicaceae</taxon>
        <taxon>Flacourtieae</taxon>
        <taxon>Dovyalis</taxon>
    </lineage>
</organism>
<dbReference type="AlphaFoldDB" id="A0AAV1SRA8"/>
<keyword evidence="3" id="KW-1185">Reference proteome</keyword>
<dbReference type="EMBL" id="CAWUPB010001197">
    <property type="protein sequence ID" value="CAK7356267.1"/>
    <property type="molecule type" value="Genomic_DNA"/>
</dbReference>
<evidence type="ECO:0000256" key="1">
    <source>
        <dbReference type="SAM" id="MobiDB-lite"/>
    </source>
</evidence>
<comment type="caution">
    <text evidence="2">The sequence shown here is derived from an EMBL/GenBank/DDBJ whole genome shotgun (WGS) entry which is preliminary data.</text>
</comment>
<reference evidence="2 3" key="1">
    <citation type="submission" date="2024-01" db="EMBL/GenBank/DDBJ databases">
        <authorList>
            <person name="Waweru B."/>
        </authorList>
    </citation>
    <scope>NUCLEOTIDE SEQUENCE [LARGE SCALE GENOMIC DNA]</scope>
</reference>
<feature type="region of interest" description="Disordered" evidence="1">
    <location>
        <begin position="1"/>
        <end position="21"/>
    </location>
</feature>